<feature type="transmembrane region" description="Helical" evidence="15">
    <location>
        <begin position="664"/>
        <end position="684"/>
    </location>
</feature>
<feature type="transmembrane region" description="Helical" evidence="15">
    <location>
        <begin position="597"/>
        <end position="619"/>
    </location>
</feature>
<comment type="caution">
    <text evidence="17">The sequence shown here is derived from an EMBL/GenBank/DDBJ whole genome shotgun (WGS) entry which is preliminary data.</text>
</comment>
<keyword evidence="9 15" id="KW-1133">Transmembrane helix</keyword>
<dbReference type="Pfam" id="PF17910">
    <property type="entry name" value="FeoB_Cyto"/>
    <property type="match status" value="1"/>
</dbReference>
<evidence type="ECO:0000313" key="18">
    <source>
        <dbReference type="Proteomes" id="UP000565613"/>
    </source>
</evidence>
<evidence type="ECO:0000256" key="6">
    <source>
        <dbReference type="ARBA" id="ARBA00022519"/>
    </source>
</evidence>
<keyword evidence="7 15" id="KW-0812">Transmembrane</keyword>
<feature type="transmembrane region" description="Helical" evidence="15">
    <location>
        <begin position="736"/>
        <end position="755"/>
    </location>
</feature>
<keyword evidence="8" id="KW-0547">Nucleotide-binding</keyword>
<evidence type="ECO:0000256" key="12">
    <source>
        <dbReference type="ARBA" id="ARBA00023134"/>
    </source>
</evidence>
<dbReference type="InterPro" id="IPR011640">
    <property type="entry name" value="Fe2_transport_prot_B_C"/>
</dbReference>
<dbReference type="Gene3D" id="3.40.50.300">
    <property type="entry name" value="P-loop containing nucleotide triphosphate hydrolases"/>
    <property type="match status" value="1"/>
</dbReference>
<evidence type="ECO:0000259" key="16">
    <source>
        <dbReference type="PROSITE" id="PS51711"/>
    </source>
</evidence>
<evidence type="ECO:0000256" key="14">
    <source>
        <dbReference type="ARBA" id="ARBA00031200"/>
    </source>
</evidence>
<reference evidence="17 18" key="1">
    <citation type="submission" date="2020-04" db="EMBL/GenBank/DDBJ databases">
        <authorList>
            <person name="Hitch T.C.A."/>
            <person name="Wylensek D."/>
            <person name="Clavel T."/>
        </authorList>
    </citation>
    <scope>NUCLEOTIDE SEQUENCE [LARGE SCALE GENOMIC DNA]</scope>
    <source>
        <strain evidence="17 18">105184</strain>
    </source>
</reference>
<keyword evidence="6" id="KW-0997">Cell inner membrane</keyword>
<gene>
    <name evidence="17" type="ORF">HF885_07830</name>
</gene>
<keyword evidence="4" id="KW-1003">Cell membrane</keyword>
<evidence type="ECO:0000256" key="11">
    <source>
        <dbReference type="ARBA" id="ARBA00023065"/>
    </source>
</evidence>
<evidence type="ECO:0000256" key="4">
    <source>
        <dbReference type="ARBA" id="ARBA00022475"/>
    </source>
</evidence>
<proteinExistence type="predicted"/>
<sequence length="886" mass="95565">MAETTYIALAGNPNCGKTTLFNELTGSNGYVGNWPGVTVEKKQAPWKKDRDVELVDLPGIYSLSPYSPEEVVSRDFLVNDRPDAVVDLIDVTNLERNLYLTTQVLEAGRPVAVGLNMCDLLKERGDVIDAKKLSSMLGAPVVEVSALRSRNLDKLMQQTVDAARDGVATKGVRCFSPEVESALQKVQAIVGDTAPADLARWYAIKVFERDADAIEPLGLSTEQLDAAEEVIAAVEKSRDDDAESIVTGERYDWIATVMDACVKKAPRQLTTSQKIDRVVTNRVLGLPIFAAVMIAVYWVALVAVGTPATDWVNDNLFSDGFFVNSASQQKYDADTAAYEDGHYADKIDGFLAAADEKGIDTSAASKALAADDRSAADERAIKAFEAEAAGVVARDVPQHDGDGNLTHDGGKVVTKLDSNGNAILSSGQKLDVVKTVTLADFKKAVNAQEPNPHDYAGFVDSVPSAVTGWLQGAGASDAVVSLVVDGVIGGVGSVLGFIPQIFVLFVLLCFLEDCGYMSRVAFVMDRVFRRFGLSGKSFIPMIVSSGCGVPGVLATKTIENERDRRMTAMLTTMIPCSAKLPIISLVMGVLIGADNGAWWVAPMFYFLGIVAIVVSAVMLKKTKPFQGEPMPFVMELPDYHFPSIRSWALHVWERVASYIRKAGTIIFAAAVAIWFLSNFGIAGWKGGDGSFGFLQGMAGAPDTYMDYSILAGVGGALSFVFMPLGFGNWQATASTISALIAKENLVSTFGVLYGLGGATENSVSMWQGFAGMFTVAGTLHVGAMCAFVAFNMLCAPCFAAMGTIRRQMDDPKWFWFAIGYECGFGWVVGLLINQLYELIAFGSFGFWTVVAFALFAAILFQLFRPMPKWDEKDDHILQSLSEEPVA</sequence>
<evidence type="ECO:0000256" key="15">
    <source>
        <dbReference type="SAM" id="Phobius"/>
    </source>
</evidence>
<keyword evidence="13 15" id="KW-0472">Membrane</keyword>
<dbReference type="InterPro" id="IPR050860">
    <property type="entry name" value="FeoB_GTPase"/>
</dbReference>
<evidence type="ECO:0000313" key="17">
    <source>
        <dbReference type="EMBL" id="NMF26337.1"/>
    </source>
</evidence>
<dbReference type="InterPro" id="IPR027417">
    <property type="entry name" value="P-loop_NTPase"/>
</dbReference>
<dbReference type="EMBL" id="JABAGR010000007">
    <property type="protein sequence ID" value="NMF26337.1"/>
    <property type="molecule type" value="Genomic_DNA"/>
</dbReference>
<accession>A0A7X9Y0U1</accession>
<dbReference type="Pfam" id="PF07670">
    <property type="entry name" value="Gate"/>
    <property type="match status" value="2"/>
</dbReference>
<dbReference type="PANTHER" id="PTHR43185">
    <property type="entry name" value="FERROUS IRON TRANSPORT PROTEIN B"/>
    <property type="match status" value="1"/>
</dbReference>
<keyword evidence="12" id="KW-0342">GTP-binding</keyword>
<dbReference type="GO" id="GO:0015093">
    <property type="term" value="F:ferrous iron transmembrane transporter activity"/>
    <property type="evidence" value="ECO:0007669"/>
    <property type="project" value="InterPro"/>
</dbReference>
<dbReference type="CDD" id="cd01879">
    <property type="entry name" value="FeoB"/>
    <property type="match status" value="1"/>
</dbReference>
<feature type="transmembrane region" description="Helical" evidence="15">
    <location>
        <begin position="775"/>
        <end position="801"/>
    </location>
</feature>
<dbReference type="Gene3D" id="1.10.287.1770">
    <property type="match status" value="1"/>
</dbReference>
<evidence type="ECO:0000256" key="1">
    <source>
        <dbReference type="ARBA" id="ARBA00004429"/>
    </source>
</evidence>
<evidence type="ECO:0000256" key="7">
    <source>
        <dbReference type="ARBA" id="ARBA00022692"/>
    </source>
</evidence>
<dbReference type="GO" id="GO:0005525">
    <property type="term" value="F:GTP binding"/>
    <property type="evidence" value="ECO:0007669"/>
    <property type="project" value="UniProtKB-KW"/>
</dbReference>
<dbReference type="Pfam" id="PF07664">
    <property type="entry name" value="FeoB_C"/>
    <property type="match status" value="1"/>
</dbReference>
<comment type="subcellular location">
    <subcellularLocation>
        <location evidence="1">Cell inner membrane</location>
        <topology evidence="1">Multi-pass membrane protein</topology>
    </subcellularLocation>
</comment>
<dbReference type="GO" id="GO:0005886">
    <property type="term" value="C:plasma membrane"/>
    <property type="evidence" value="ECO:0007669"/>
    <property type="project" value="UniProtKB-SubCell"/>
</dbReference>
<dbReference type="AlphaFoldDB" id="A0A7X9Y0U1"/>
<evidence type="ECO:0000256" key="3">
    <source>
        <dbReference type="ARBA" id="ARBA00022448"/>
    </source>
</evidence>
<dbReference type="RefSeq" id="WP_170104385.1">
    <property type="nucleotide sequence ID" value="NZ_JABAGR010000007.1"/>
</dbReference>
<name>A0A7X9Y0U1_9ACTN</name>
<evidence type="ECO:0000256" key="9">
    <source>
        <dbReference type="ARBA" id="ARBA00022989"/>
    </source>
</evidence>
<feature type="transmembrane region" description="Helical" evidence="15">
    <location>
        <begin position="838"/>
        <end position="863"/>
    </location>
</feature>
<keyword evidence="3" id="KW-0813">Transport</keyword>
<keyword evidence="11" id="KW-0406">Ion transport</keyword>
<dbReference type="PROSITE" id="PS51711">
    <property type="entry name" value="G_FEOB"/>
    <property type="match status" value="1"/>
</dbReference>
<dbReference type="SUPFAM" id="SSF52540">
    <property type="entry name" value="P-loop containing nucleoside triphosphate hydrolases"/>
    <property type="match status" value="1"/>
</dbReference>
<evidence type="ECO:0000256" key="5">
    <source>
        <dbReference type="ARBA" id="ARBA00022496"/>
    </source>
</evidence>
<organism evidence="17 18">
    <name type="scientific">Parafannyhessea umbonata</name>
    <dbReference type="NCBI Taxonomy" id="604330"/>
    <lineage>
        <taxon>Bacteria</taxon>
        <taxon>Bacillati</taxon>
        <taxon>Actinomycetota</taxon>
        <taxon>Coriobacteriia</taxon>
        <taxon>Coriobacteriales</taxon>
        <taxon>Atopobiaceae</taxon>
        <taxon>Parafannyhessea</taxon>
    </lineage>
</organism>
<evidence type="ECO:0000256" key="13">
    <source>
        <dbReference type="ARBA" id="ARBA00023136"/>
    </source>
</evidence>
<feature type="transmembrane region" description="Helical" evidence="15">
    <location>
        <begin position="568"/>
        <end position="591"/>
    </location>
</feature>
<keyword evidence="5" id="KW-0410">Iron transport</keyword>
<evidence type="ECO:0000256" key="2">
    <source>
        <dbReference type="ARBA" id="ARBA00022371"/>
    </source>
</evidence>
<keyword evidence="10" id="KW-0408">Iron</keyword>
<feature type="transmembrane region" description="Helical" evidence="15">
    <location>
        <begin position="813"/>
        <end position="832"/>
    </location>
</feature>
<feature type="transmembrane region" description="Helical" evidence="15">
    <location>
        <begin position="487"/>
        <end position="511"/>
    </location>
</feature>
<protein>
    <recommendedName>
        <fullName evidence="2">Fe(2+) transporter FeoB</fullName>
    </recommendedName>
    <alternativeName>
        <fullName evidence="14">Ferrous iron transport protein B</fullName>
    </alternativeName>
</protein>
<dbReference type="InterPro" id="IPR011642">
    <property type="entry name" value="Gate_dom"/>
</dbReference>
<dbReference type="FunFam" id="3.40.50.300:FF:000426">
    <property type="entry name" value="Ferrous iron transport protein B"/>
    <property type="match status" value="1"/>
</dbReference>
<evidence type="ECO:0000256" key="10">
    <source>
        <dbReference type="ARBA" id="ARBA00023004"/>
    </source>
</evidence>
<feature type="domain" description="FeoB-type G" evidence="16">
    <location>
        <begin position="4"/>
        <end position="165"/>
    </location>
</feature>
<evidence type="ECO:0000256" key="8">
    <source>
        <dbReference type="ARBA" id="ARBA00022741"/>
    </source>
</evidence>
<feature type="transmembrane region" description="Helical" evidence="15">
    <location>
        <begin position="704"/>
        <end position="724"/>
    </location>
</feature>
<feature type="transmembrane region" description="Helical" evidence="15">
    <location>
        <begin position="283"/>
        <end position="304"/>
    </location>
</feature>
<dbReference type="Pfam" id="PF02421">
    <property type="entry name" value="FeoB_N"/>
    <property type="match status" value="1"/>
</dbReference>
<dbReference type="InterPro" id="IPR030389">
    <property type="entry name" value="G_FEOB_dom"/>
</dbReference>
<dbReference type="InterPro" id="IPR041069">
    <property type="entry name" value="FeoB_Cyto"/>
</dbReference>
<dbReference type="PANTHER" id="PTHR43185:SF1">
    <property type="entry name" value="FE(2+) TRANSPORTER FEOB"/>
    <property type="match status" value="1"/>
</dbReference>
<dbReference type="Proteomes" id="UP000565613">
    <property type="component" value="Unassembled WGS sequence"/>
</dbReference>